<dbReference type="Pfam" id="PF14111">
    <property type="entry name" value="DUF4283"/>
    <property type="match status" value="1"/>
</dbReference>
<reference evidence="3 4" key="1">
    <citation type="submission" date="2020-09" db="EMBL/GenBank/DDBJ databases">
        <title>De no assembly of potato wild relative species, Solanum commersonii.</title>
        <authorList>
            <person name="Cho K."/>
        </authorList>
    </citation>
    <scope>NUCLEOTIDE SEQUENCE [LARGE SCALE GENOMIC DNA]</scope>
    <source>
        <strain evidence="3">LZ3.2</strain>
        <tissue evidence="3">Leaf</tissue>
    </source>
</reference>
<feature type="compositionally biased region" description="Polar residues" evidence="1">
    <location>
        <begin position="10"/>
        <end position="21"/>
    </location>
</feature>
<comment type="caution">
    <text evidence="3">The sequence shown here is derived from an EMBL/GenBank/DDBJ whole genome shotgun (WGS) entry which is preliminary data.</text>
</comment>
<sequence>MARKSKTIGRGQQTQEINQVNRGMKDTVPQSRDAKKMKSVNVLQGIIPLELPKKPTSITASCSSVGSAIWEDMVEEEQGNDVGKGKAETLLSSTPILWSKIVSHNSENEGFEGSKPSPTVKITEEDVKDEIDFWSTCVICYVLGSNPPQIVMDGFFKRIWKGKGVNKVAQVNKGVFLVRFQSKEERDKVVEESVIMFDRKPVVIRPWKADNDVTKEKADKVSIWIRLVGLDVKYWGKNALTKIVGLVGNPLRADKATTNRERMTYAKLLVEIPLNQEYPTCIMFENENGNIVEQRVEYEWKPVLCTKCKNFGHENSECRRKENGEA</sequence>
<feature type="region of interest" description="Disordered" evidence="1">
    <location>
        <begin position="1"/>
        <end position="35"/>
    </location>
</feature>
<dbReference type="AlphaFoldDB" id="A0A9J5WQU0"/>
<dbReference type="InterPro" id="IPR025558">
    <property type="entry name" value="DUF4283"/>
</dbReference>
<gene>
    <name evidence="3" type="ORF">H5410_057658</name>
</gene>
<dbReference type="PANTHER" id="PTHR31286">
    <property type="entry name" value="GLYCINE-RICH CELL WALL STRUCTURAL PROTEIN 1.8-LIKE"/>
    <property type="match status" value="1"/>
</dbReference>
<dbReference type="Proteomes" id="UP000824120">
    <property type="component" value="Chromosome 11"/>
</dbReference>
<protein>
    <recommendedName>
        <fullName evidence="2">DUF4283 domain-containing protein</fullName>
    </recommendedName>
</protein>
<dbReference type="PANTHER" id="PTHR31286:SF165">
    <property type="entry name" value="DUF4283 DOMAIN-CONTAINING PROTEIN"/>
    <property type="match status" value="1"/>
</dbReference>
<keyword evidence="4" id="KW-1185">Reference proteome</keyword>
<evidence type="ECO:0000313" key="4">
    <source>
        <dbReference type="Proteomes" id="UP000824120"/>
    </source>
</evidence>
<proteinExistence type="predicted"/>
<evidence type="ECO:0000259" key="2">
    <source>
        <dbReference type="Pfam" id="PF14111"/>
    </source>
</evidence>
<evidence type="ECO:0000256" key="1">
    <source>
        <dbReference type="SAM" id="MobiDB-lite"/>
    </source>
</evidence>
<accession>A0A9J5WQU0</accession>
<dbReference type="InterPro" id="IPR040256">
    <property type="entry name" value="At4g02000-like"/>
</dbReference>
<dbReference type="OrthoDB" id="851886at2759"/>
<organism evidence="3 4">
    <name type="scientific">Solanum commersonii</name>
    <name type="common">Commerson's wild potato</name>
    <name type="synonym">Commerson's nightshade</name>
    <dbReference type="NCBI Taxonomy" id="4109"/>
    <lineage>
        <taxon>Eukaryota</taxon>
        <taxon>Viridiplantae</taxon>
        <taxon>Streptophyta</taxon>
        <taxon>Embryophyta</taxon>
        <taxon>Tracheophyta</taxon>
        <taxon>Spermatophyta</taxon>
        <taxon>Magnoliopsida</taxon>
        <taxon>eudicotyledons</taxon>
        <taxon>Gunneridae</taxon>
        <taxon>Pentapetalae</taxon>
        <taxon>asterids</taxon>
        <taxon>lamiids</taxon>
        <taxon>Solanales</taxon>
        <taxon>Solanaceae</taxon>
        <taxon>Solanoideae</taxon>
        <taxon>Solaneae</taxon>
        <taxon>Solanum</taxon>
    </lineage>
</organism>
<dbReference type="EMBL" id="JACXVP010000011">
    <property type="protein sequence ID" value="KAG5577524.1"/>
    <property type="molecule type" value="Genomic_DNA"/>
</dbReference>
<feature type="domain" description="DUF4283" evidence="2">
    <location>
        <begin position="132"/>
        <end position="213"/>
    </location>
</feature>
<evidence type="ECO:0000313" key="3">
    <source>
        <dbReference type="EMBL" id="KAG5577524.1"/>
    </source>
</evidence>
<name>A0A9J5WQU0_SOLCO</name>